<dbReference type="InterPro" id="IPR049315">
    <property type="entry name" value="GDC-P_N"/>
</dbReference>
<evidence type="ECO:0000313" key="7">
    <source>
        <dbReference type="Proteomes" id="UP000006346"/>
    </source>
</evidence>
<dbReference type="InterPro" id="IPR015422">
    <property type="entry name" value="PyrdxlP-dep_Trfase_small"/>
</dbReference>
<dbReference type="InterPro" id="IPR020581">
    <property type="entry name" value="GDC_P"/>
</dbReference>
<evidence type="ECO:0000256" key="3">
    <source>
        <dbReference type="ARBA" id="ARBA00049026"/>
    </source>
</evidence>
<dbReference type="AlphaFoldDB" id="G7WHA4"/>
<organism evidence="6 7">
    <name type="scientific">Desulfosporosinus orientis (strain ATCC 19365 / DSM 765 / NCIMB 8382 / VKM B-1628 / Singapore I)</name>
    <name type="common">Desulfotomaculum orientis</name>
    <dbReference type="NCBI Taxonomy" id="768706"/>
    <lineage>
        <taxon>Bacteria</taxon>
        <taxon>Bacillati</taxon>
        <taxon>Bacillota</taxon>
        <taxon>Clostridia</taxon>
        <taxon>Eubacteriales</taxon>
        <taxon>Desulfitobacteriaceae</taxon>
        <taxon>Desulfosporosinus</taxon>
    </lineage>
</organism>
<dbReference type="OrthoDB" id="9771867at2"/>
<dbReference type="Proteomes" id="UP000006346">
    <property type="component" value="Chromosome"/>
</dbReference>
<keyword evidence="2 4" id="KW-0560">Oxidoreductase</keyword>
<dbReference type="InterPro" id="IPR015421">
    <property type="entry name" value="PyrdxlP-dep_Trfase_major"/>
</dbReference>
<comment type="function">
    <text evidence="1 4">The glycine cleavage system catalyzes the degradation of glycine. The P protein binds the alpha-amino group of glycine through its pyridoxal phosphate cofactor; CO(2) is released and the remaining methylamine moiety is then transferred to the lipoamide cofactor of the H protein.</text>
</comment>
<dbReference type="HAMAP" id="MF_00712">
    <property type="entry name" value="GcvPA"/>
    <property type="match status" value="1"/>
</dbReference>
<dbReference type="InterPro" id="IPR023010">
    <property type="entry name" value="GcvPA"/>
</dbReference>
<reference evidence="6 7" key="2">
    <citation type="journal article" date="2012" name="J. Bacteriol.">
        <title>Complete genome sequences of Desulfosporosinus orientis DSM765T, Desulfosporosinus youngiae DSM17734T, Desulfosporosinus meridiei DSM13257T, and Desulfosporosinus acidiphilus DSM22704T.</title>
        <authorList>
            <person name="Pester M."/>
            <person name="Brambilla E."/>
            <person name="Alazard D."/>
            <person name="Rattei T."/>
            <person name="Weinmaier T."/>
            <person name="Han J."/>
            <person name="Lucas S."/>
            <person name="Lapidus A."/>
            <person name="Cheng J.F."/>
            <person name="Goodwin L."/>
            <person name="Pitluck S."/>
            <person name="Peters L."/>
            <person name="Ovchinnikova G."/>
            <person name="Teshima H."/>
            <person name="Detter J.C."/>
            <person name="Han C.S."/>
            <person name="Tapia R."/>
            <person name="Land M.L."/>
            <person name="Hauser L."/>
            <person name="Kyrpides N.C."/>
            <person name="Ivanova N.N."/>
            <person name="Pagani I."/>
            <person name="Huntmann M."/>
            <person name="Wei C.L."/>
            <person name="Davenport K.W."/>
            <person name="Daligault H."/>
            <person name="Chain P.S."/>
            <person name="Chen A."/>
            <person name="Mavromatis K."/>
            <person name="Markowitz V."/>
            <person name="Szeto E."/>
            <person name="Mikhailova N."/>
            <person name="Pati A."/>
            <person name="Wagner M."/>
            <person name="Woyke T."/>
            <person name="Ollivier B."/>
            <person name="Klenk H.P."/>
            <person name="Spring S."/>
            <person name="Loy A."/>
        </authorList>
    </citation>
    <scope>NUCLEOTIDE SEQUENCE [LARGE SCALE GENOMIC DNA]</scope>
    <source>
        <strain evidence="7">ATCC 19365 / DSM 765 / NCIMB 8382 / VKM B-1628</strain>
    </source>
</reference>
<dbReference type="CDD" id="cd00613">
    <property type="entry name" value="GDC-P"/>
    <property type="match status" value="1"/>
</dbReference>
<evidence type="ECO:0000256" key="1">
    <source>
        <dbReference type="ARBA" id="ARBA00003788"/>
    </source>
</evidence>
<dbReference type="NCBIfam" id="NF001696">
    <property type="entry name" value="PRK00451.1"/>
    <property type="match status" value="1"/>
</dbReference>
<dbReference type="KEGG" id="dor:Desor_4793"/>
<dbReference type="PATRIC" id="fig|768706.3.peg.4873"/>
<dbReference type="STRING" id="768706.Desor_4793"/>
<dbReference type="EC" id="1.4.4.2" evidence="4"/>
<dbReference type="InterPro" id="IPR015424">
    <property type="entry name" value="PyrdxlP-dep_Trfase"/>
</dbReference>
<reference evidence="7" key="1">
    <citation type="submission" date="2011-11" db="EMBL/GenBank/DDBJ databases">
        <title>Complete sequence of Desulfosporosinus orientis DSM 765.</title>
        <authorList>
            <person name="Lucas S."/>
            <person name="Han J."/>
            <person name="Lapidus A."/>
            <person name="Cheng J.-F."/>
            <person name="Goodwin L."/>
            <person name="Pitluck S."/>
            <person name="Peters L."/>
            <person name="Ovchinnikova G."/>
            <person name="Teshima H."/>
            <person name="Detter J.C."/>
            <person name="Han C."/>
            <person name="Tapia R."/>
            <person name="Land M."/>
            <person name="Hauser L."/>
            <person name="Kyrpides N."/>
            <person name="Ivanova N."/>
            <person name="Pagani I."/>
            <person name="Pester M."/>
            <person name="Spring S."/>
            <person name="Ollivier B."/>
            <person name="Rattei T."/>
            <person name="Klenk H.-P."/>
            <person name="Wagner M."/>
            <person name="Loy A."/>
            <person name="Woyke T."/>
        </authorList>
    </citation>
    <scope>NUCLEOTIDE SEQUENCE [LARGE SCALE GENOMIC DNA]</scope>
    <source>
        <strain evidence="7">ATCC 19365 / DSM 765 / NCIMB 8382 / VKM B-1628</strain>
    </source>
</reference>
<comment type="similarity">
    <text evidence="4">Belongs to the GcvP family. N-terminal subunit subfamily.</text>
</comment>
<keyword evidence="7" id="KW-1185">Reference proteome</keyword>
<dbReference type="Gene3D" id="3.40.640.10">
    <property type="entry name" value="Type I PLP-dependent aspartate aminotransferase-like (Major domain)"/>
    <property type="match status" value="1"/>
</dbReference>
<dbReference type="SUPFAM" id="SSF53383">
    <property type="entry name" value="PLP-dependent transferases"/>
    <property type="match status" value="1"/>
</dbReference>
<evidence type="ECO:0000259" key="5">
    <source>
        <dbReference type="Pfam" id="PF02347"/>
    </source>
</evidence>
<dbReference type="RefSeq" id="WP_014187001.1">
    <property type="nucleotide sequence ID" value="NC_016584.1"/>
</dbReference>
<dbReference type="GO" id="GO:0019464">
    <property type="term" value="P:glycine decarboxylation via glycine cleavage system"/>
    <property type="evidence" value="ECO:0007669"/>
    <property type="project" value="UniProtKB-UniRule"/>
</dbReference>
<dbReference type="HOGENOM" id="CLU_004620_0_2_9"/>
<dbReference type="eggNOG" id="COG0403">
    <property type="taxonomic scope" value="Bacteria"/>
</dbReference>
<dbReference type="EMBL" id="CP003108">
    <property type="protein sequence ID" value="AET70194.1"/>
    <property type="molecule type" value="Genomic_DNA"/>
</dbReference>
<feature type="domain" description="Glycine cleavage system P-protein N-terminal" evidence="5">
    <location>
        <begin position="2"/>
        <end position="440"/>
    </location>
</feature>
<evidence type="ECO:0000256" key="2">
    <source>
        <dbReference type="ARBA" id="ARBA00023002"/>
    </source>
</evidence>
<comment type="subunit">
    <text evidence="4">The glycine cleavage system is composed of four proteins: P, T, L and H. In this organism, the P 'protein' is a heterodimer of two subunits.</text>
</comment>
<evidence type="ECO:0000256" key="4">
    <source>
        <dbReference type="HAMAP-Rule" id="MF_00712"/>
    </source>
</evidence>
<dbReference type="PIRSF" id="PIRSF006815">
    <property type="entry name" value="GcvPA"/>
    <property type="match status" value="1"/>
</dbReference>
<dbReference type="GO" id="GO:0009116">
    <property type="term" value="P:nucleoside metabolic process"/>
    <property type="evidence" value="ECO:0007669"/>
    <property type="project" value="InterPro"/>
</dbReference>
<dbReference type="Pfam" id="PF02347">
    <property type="entry name" value="GDC-P"/>
    <property type="match status" value="1"/>
</dbReference>
<dbReference type="PANTHER" id="PTHR42806">
    <property type="entry name" value="GLYCINE CLEAVAGE SYSTEM P-PROTEIN"/>
    <property type="match status" value="1"/>
</dbReference>
<gene>
    <name evidence="4" type="primary">gcvPA</name>
    <name evidence="6" type="ordered locus">Desor_4793</name>
</gene>
<protein>
    <recommendedName>
        <fullName evidence="4">Probable glycine dehydrogenase (decarboxylating) subunit 1</fullName>
        <ecNumber evidence="4">1.4.4.2</ecNumber>
    </recommendedName>
    <alternativeName>
        <fullName evidence="4">Glycine cleavage system P-protein subunit 1</fullName>
    </alternativeName>
    <alternativeName>
        <fullName evidence="4">Glycine decarboxylase subunit 1</fullName>
    </alternativeName>
    <alternativeName>
        <fullName evidence="4">Glycine dehydrogenase (aminomethyl-transferring) subunit 1</fullName>
    </alternativeName>
</protein>
<dbReference type="Gene3D" id="3.90.1150.10">
    <property type="entry name" value="Aspartate Aminotransferase, domain 1"/>
    <property type="match status" value="1"/>
</dbReference>
<sequence>MNFVPNTDCQNERLLARIGVKSVEDLFADIPQEVRMQRPLAISGGMSEQELVKHVKGLANRNKTVEGFMSFLGAGAYEHYIPSFIDQLLLRSEFYTAYTPYQPEISQGTLQAIYEYQTLVCELTGMDVTNASMYDGASALAEAALMSCDATRRKKVIVLQTVHPEYREVLKTYLPPRGVELVEIPYQDGVVDLKALEEALQSDIAGVLVQNPNFFGCLEKADDIVQLAHAKGALVVMSVNPVSLGLIKTPGECGADIVVGEGQPFGNPLNYGGPYLGFLACRDKFVRRMPGRIVGATTDKNGKKGYVLTLQAREQHIRREKATSNICSNEALCALAFTMHLSALGKTGLKQMAYLNLQNAHYAAQEIGKIPGMKVAFPGPFFNEFVIQSKIEPAKINAKLLDDQIIGGLDLARFYPELGHHLLICVTETKCKADIDRLVARLGAIQ</sequence>
<dbReference type="GO" id="GO:0004375">
    <property type="term" value="F:glycine dehydrogenase (decarboxylating) activity"/>
    <property type="evidence" value="ECO:0007669"/>
    <property type="project" value="UniProtKB-EC"/>
</dbReference>
<dbReference type="PANTHER" id="PTHR42806:SF1">
    <property type="entry name" value="GLYCINE DEHYDROGENASE (DECARBOXYLATING)"/>
    <property type="match status" value="1"/>
</dbReference>
<comment type="catalytic activity">
    <reaction evidence="3 4">
        <text>N(6)-[(R)-lipoyl]-L-lysyl-[glycine-cleavage complex H protein] + glycine + H(+) = N(6)-[(R)-S(8)-aminomethyldihydrolipoyl]-L-lysyl-[glycine-cleavage complex H protein] + CO2</text>
        <dbReference type="Rhea" id="RHEA:24304"/>
        <dbReference type="Rhea" id="RHEA-COMP:10494"/>
        <dbReference type="Rhea" id="RHEA-COMP:10495"/>
        <dbReference type="ChEBI" id="CHEBI:15378"/>
        <dbReference type="ChEBI" id="CHEBI:16526"/>
        <dbReference type="ChEBI" id="CHEBI:57305"/>
        <dbReference type="ChEBI" id="CHEBI:83099"/>
        <dbReference type="ChEBI" id="CHEBI:83143"/>
        <dbReference type="EC" id="1.4.4.2"/>
    </reaction>
</comment>
<proteinExistence type="inferred from homology"/>
<evidence type="ECO:0000313" key="6">
    <source>
        <dbReference type="EMBL" id="AET70194.1"/>
    </source>
</evidence>
<name>G7WHA4_DESOD</name>
<accession>G7WHA4</accession>